<evidence type="ECO:0000313" key="2">
    <source>
        <dbReference type="Proteomes" id="UP000006054"/>
    </source>
</evidence>
<dbReference type="STRING" id="880071.Fleli_2240"/>
<keyword evidence="2" id="KW-1185">Reference proteome</keyword>
<organism evidence="1 2">
    <name type="scientific">Bernardetia litoralis (strain ATCC 23117 / DSM 6794 / NBRC 15988 / NCIMB 1366 / Fx l1 / Sio-4)</name>
    <name type="common">Flexibacter litoralis</name>
    <dbReference type="NCBI Taxonomy" id="880071"/>
    <lineage>
        <taxon>Bacteria</taxon>
        <taxon>Pseudomonadati</taxon>
        <taxon>Bacteroidota</taxon>
        <taxon>Cytophagia</taxon>
        <taxon>Cytophagales</taxon>
        <taxon>Bernardetiaceae</taxon>
        <taxon>Bernardetia</taxon>
    </lineage>
</organism>
<dbReference type="PATRIC" id="fig|880071.3.peg.2229"/>
<protein>
    <submittedName>
        <fullName evidence="1">Uncharacterized protein</fullName>
    </submittedName>
</protein>
<proteinExistence type="predicted"/>
<dbReference type="KEGG" id="fli:Fleli_2240"/>
<reference evidence="2" key="1">
    <citation type="submission" date="2012-06" db="EMBL/GenBank/DDBJ databases">
        <title>The complete genome of Flexibacter litoralis DSM 6794.</title>
        <authorList>
            <person name="Lucas S."/>
            <person name="Copeland A."/>
            <person name="Lapidus A."/>
            <person name="Glavina del Rio T."/>
            <person name="Dalin E."/>
            <person name="Tice H."/>
            <person name="Bruce D."/>
            <person name="Goodwin L."/>
            <person name="Pitluck S."/>
            <person name="Peters L."/>
            <person name="Ovchinnikova G."/>
            <person name="Lu M."/>
            <person name="Kyrpides N."/>
            <person name="Mavromatis K."/>
            <person name="Ivanova N."/>
            <person name="Brettin T."/>
            <person name="Detter J.C."/>
            <person name="Han C."/>
            <person name="Larimer F."/>
            <person name="Land M."/>
            <person name="Hauser L."/>
            <person name="Markowitz V."/>
            <person name="Cheng J.-F."/>
            <person name="Hugenholtz P."/>
            <person name="Woyke T."/>
            <person name="Wu D."/>
            <person name="Spring S."/>
            <person name="Lang E."/>
            <person name="Kopitz M."/>
            <person name="Brambilla E."/>
            <person name="Klenk H.-P."/>
            <person name="Eisen J.A."/>
        </authorList>
    </citation>
    <scope>NUCLEOTIDE SEQUENCE [LARGE SCALE GENOMIC DNA]</scope>
    <source>
        <strain evidence="2">ATCC 23117 / DSM 6794 / NBRC 15988 / NCIMB 1366 / Sio-4</strain>
    </source>
</reference>
<evidence type="ECO:0000313" key="1">
    <source>
        <dbReference type="EMBL" id="AFM04617.1"/>
    </source>
</evidence>
<sequence precursor="true">MWMRNSLFFIFLVSCTECFGQISTIDSVTIANYSLYIQYDSVTANKIMKSDSIKNYYIKNKILRIPPNPYNSVYDWLSEYDALPFEELYKTYNRTYNTTIEERVRNFYCNIYTSNKDTYQSWLPENLQDTCEHINNSKNRLVGMYFLLDQRRDINSLLHYKHKEFFSHQYHFVFVPYANSFFEVYGVWKYLIKNKGIINDTLLQKQTFLEIHHVKLDDYLVEKYFYHDLLGRMYFLEGLYKLDLLNENFARFVWTDLNGLLQIENQFFYEDGKPDEKLFYINLNSWKNEFNLLKNNK</sequence>
<dbReference type="Proteomes" id="UP000006054">
    <property type="component" value="Chromosome"/>
</dbReference>
<dbReference type="HOGENOM" id="CLU_936116_0_0_10"/>
<dbReference type="AlphaFoldDB" id="I4AKY2"/>
<gene>
    <name evidence="1" type="ordered locus">Fleli_2240</name>
</gene>
<name>I4AKY2_BERLS</name>
<dbReference type="PROSITE" id="PS51257">
    <property type="entry name" value="PROKAR_LIPOPROTEIN"/>
    <property type="match status" value="1"/>
</dbReference>
<accession>I4AKY2</accession>
<dbReference type="EMBL" id="CP003345">
    <property type="protein sequence ID" value="AFM04617.1"/>
    <property type="molecule type" value="Genomic_DNA"/>
</dbReference>